<dbReference type="PANTHER" id="PTHR33798">
    <property type="entry name" value="FLAVOPROTEIN OXYGENASE"/>
    <property type="match status" value="1"/>
</dbReference>
<evidence type="ECO:0000313" key="7">
    <source>
        <dbReference type="EMBL" id="OAA56485.1"/>
    </source>
</evidence>
<dbReference type="InterPro" id="IPR012349">
    <property type="entry name" value="Split_barrel_FMN-bd"/>
</dbReference>
<keyword evidence="3" id="KW-0288">FMN</keyword>
<dbReference type="InterPro" id="IPR002563">
    <property type="entry name" value="Flavin_Rdtase-like_dom"/>
</dbReference>
<dbReference type="Proteomes" id="UP000076744">
    <property type="component" value="Unassembled WGS sequence"/>
</dbReference>
<dbReference type="PANTHER" id="PTHR33798:SF5">
    <property type="entry name" value="FLAVIN REDUCTASE LIKE DOMAIN-CONTAINING PROTEIN"/>
    <property type="match status" value="1"/>
</dbReference>
<protein>
    <submittedName>
        <fullName evidence="7">FMN-binding split barrel</fullName>
    </submittedName>
</protein>
<gene>
    <name evidence="7" type="ORF">ISF_07553</name>
</gene>
<evidence type="ECO:0000256" key="2">
    <source>
        <dbReference type="ARBA" id="ARBA00022630"/>
    </source>
</evidence>
<dbReference type="RefSeq" id="XP_018701752.1">
    <property type="nucleotide sequence ID" value="XM_018851156.1"/>
</dbReference>
<sequence>MADSINRNPHPDFKTVEASRPDFDASAPPFRYTKTPEPSWAFGSGRNRLADPGASRPHVALDPHADGRPAGLNYKLLISAVTPRPIAFISTRSPDGRATNLAPFSYFNVVTHDPPIFVIGFSSSVADAKDTLRNLLDSKECVINIISETYLEAANAASIDAPFGRDEWRLTGLTPEYGCETVRCARVREAVFSVEAKLDSVREWDSRARPGEKSGTTVFVEGTRFWVREDALNADKSIVDPAVKGIELTRPKFNEDLGGLEGYEKLAERNP</sequence>
<comment type="caution">
    <text evidence="7">The sequence shown here is derived from an EMBL/GenBank/DDBJ whole genome shotgun (WGS) entry which is preliminary data.</text>
</comment>
<evidence type="ECO:0000259" key="6">
    <source>
        <dbReference type="SMART" id="SM00903"/>
    </source>
</evidence>
<dbReference type="SMART" id="SM00903">
    <property type="entry name" value="Flavin_Reduct"/>
    <property type="match status" value="1"/>
</dbReference>
<dbReference type="Pfam" id="PF01613">
    <property type="entry name" value="Flavin_Reduct"/>
    <property type="match status" value="1"/>
</dbReference>
<evidence type="ECO:0000313" key="8">
    <source>
        <dbReference type="Proteomes" id="UP000076744"/>
    </source>
</evidence>
<dbReference type="SUPFAM" id="SSF50475">
    <property type="entry name" value="FMN-binding split barrel"/>
    <property type="match status" value="1"/>
</dbReference>
<comment type="cofactor">
    <cofactor evidence="1">
        <name>FMN</name>
        <dbReference type="ChEBI" id="CHEBI:58210"/>
    </cofactor>
</comment>
<proteinExistence type="inferred from homology"/>
<feature type="region of interest" description="Disordered" evidence="5">
    <location>
        <begin position="1"/>
        <end position="64"/>
    </location>
</feature>
<dbReference type="EMBL" id="AZHB01000022">
    <property type="protein sequence ID" value="OAA56485.1"/>
    <property type="molecule type" value="Genomic_DNA"/>
</dbReference>
<dbReference type="GO" id="GO:0010181">
    <property type="term" value="F:FMN binding"/>
    <property type="evidence" value="ECO:0007669"/>
    <property type="project" value="InterPro"/>
</dbReference>
<comment type="similarity">
    <text evidence="4">Belongs to the flavoredoxin family.</text>
</comment>
<accession>A0A162IFN7</accession>
<dbReference type="OrthoDB" id="10250990at2759"/>
<evidence type="ECO:0000256" key="1">
    <source>
        <dbReference type="ARBA" id="ARBA00001917"/>
    </source>
</evidence>
<evidence type="ECO:0000256" key="5">
    <source>
        <dbReference type="SAM" id="MobiDB-lite"/>
    </source>
</evidence>
<dbReference type="GeneID" id="30023845"/>
<evidence type="ECO:0000256" key="4">
    <source>
        <dbReference type="ARBA" id="ARBA00038054"/>
    </source>
</evidence>
<organism evidence="7 8">
    <name type="scientific">Cordyceps fumosorosea (strain ARSEF 2679)</name>
    <name type="common">Isaria fumosorosea</name>
    <dbReference type="NCBI Taxonomy" id="1081104"/>
    <lineage>
        <taxon>Eukaryota</taxon>
        <taxon>Fungi</taxon>
        <taxon>Dikarya</taxon>
        <taxon>Ascomycota</taxon>
        <taxon>Pezizomycotina</taxon>
        <taxon>Sordariomycetes</taxon>
        <taxon>Hypocreomycetidae</taxon>
        <taxon>Hypocreales</taxon>
        <taxon>Cordycipitaceae</taxon>
        <taxon>Cordyceps</taxon>
    </lineage>
</organism>
<keyword evidence="8" id="KW-1185">Reference proteome</keyword>
<feature type="domain" description="Flavin reductase like" evidence="6">
    <location>
        <begin position="79"/>
        <end position="240"/>
    </location>
</feature>
<dbReference type="Gene3D" id="2.30.110.10">
    <property type="entry name" value="Electron Transport, Fmn-binding Protein, Chain A"/>
    <property type="match status" value="1"/>
</dbReference>
<feature type="compositionally biased region" description="Basic and acidic residues" evidence="5">
    <location>
        <begin position="9"/>
        <end position="23"/>
    </location>
</feature>
<keyword evidence="2" id="KW-0285">Flavoprotein</keyword>
<reference evidence="7 8" key="1">
    <citation type="journal article" date="2016" name="Genome Biol. Evol.">
        <title>Divergent and convergent evolution of fungal pathogenicity.</title>
        <authorList>
            <person name="Shang Y."/>
            <person name="Xiao G."/>
            <person name="Zheng P."/>
            <person name="Cen K."/>
            <person name="Zhan S."/>
            <person name="Wang C."/>
        </authorList>
    </citation>
    <scope>NUCLEOTIDE SEQUENCE [LARGE SCALE GENOMIC DNA]</scope>
    <source>
        <strain evidence="7 8">ARSEF 2679</strain>
    </source>
</reference>
<dbReference type="AlphaFoldDB" id="A0A162IFN7"/>
<name>A0A162IFN7_CORFA</name>
<evidence type="ECO:0000256" key="3">
    <source>
        <dbReference type="ARBA" id="ARBA00022643"/>
    </source>
</evidence>